<dbReference type="OrthoDB" id="188035at2759"/>
<accession>A0A1X2IB00</accession>
<evidence type="ECO:0000313" key="4">
    <source>
        <dbReference type="Proteomes" id="UP000193560"/>
    </source>
</evidence>
<feature type="transmembrane region" description="Helical" evidence="2">
    <location>
        <begin position="282"/>
        <end position="304"/>
    </location>
</feature>
<organism evidence="3 4">
    <name type="scientific">Absidia repens</name>
    <dbReference type="NCBI Taxonomy" id="90262"/>
    <lineage>
        <taxon>Eukaryota</taxon>
        <taxon>Fungi</taxon>
        <taxon>Fungi incertae sedis</taxon>
        <taxon>Mucoromycota</taxon>
        <taxon>Mucoromycotina</taxon>
        <taxon>Mucoromycetes</taxon>
        <taxon>Mucorales</taxon>
        <taxon>Cunninghamellaceae</taxon>
        <taxon>Absidia</taxon>
    </lineage>
</organism>
<dbReference type="Proteomes" id="UP000193560">
    <property type="component" value="Unassembled WGS sequence"/>
</dbReference>
<comment type="caution">
    <text evidence="3">The sequence shown here is derived from an EMBL/GenBank/DDBJ whole genome shotgun (WGS) entry which is preliminary data.</text>
</comment>
<reference evidence="3 4" key="1">
    <citation type="submission" date="2016-07" db="EMBL/GenBank/DDBJ databases">
        <title>Pervasive Adenine N6-methylation of Active Genes in Fungi.</title>
        <authorList>
            <consortium name="DOE Joint Genome Institute"/>
            <person name="Mondo S.J."/>
            <person name="Dannebaum R.O."/>
            <person name="Kuo R.C."/>
            <person name="Labutti K."/>
            <person name="Haridas S."/>
            <person name="Kuo A."/>
            <person name="Salamov A."/>
            <person name="Ahrendt S.R."/>
            <person name="Lipzen A."/>
            <person name="Sullivan W."/>
            <person name="Andreopoulos W.B."/>
            <person name="Clum A."/>
            <person name="Lindquist E."/>
            <person name="Daum C."/>
            <person name="Ramamoorthy G.K."/>
            <person name="Gryganskyi A."/>
            <person name="Culley D."/>
            <person name="Magnuson J.K."/>
            <person name="James T.Y."/>
            <person name="O'Malley M.A."/>
            <person name="Stajich J.E."/>
            <person name="Spatafora J.W."/>
            <person name="Visel A."/>
            <person name="Grigoriev I.V."/>
        </authorList>
    </citation>
    <scope>NUCLEOTIDE SEQUENCE [LARGE SCALE GENOMIC DNA]</scope>
    <source>
        <strain evidence="3 4">NRRL 1336</strain>
    </source>
</reference>
<feature type="transmembrane region" description="Helical" evidence="2">
    <location>
        <begin position="110"/>
        <end position="128"/>
    </location>
</feature>
<keyword evidence="2" id="KW-0812">Transmembrane</keyword>
<keyword evidence="2" id="KW-1133">Transmembrane helix</keyword>
<dbReference type="InterPro" id="IPR038770">
    <property type="entry name" value="Na+/solute_symporter_sf"/>
</dbReference>
<feature type="compositionally biased region" description="Basic residues" evidence="1">
    <location>
        <begin position="26"/>
        <end position="36"/>
    </location>
</feature>
<dbReference type="GO" id="GO:0005886">
    <property type="term" value="C:plasma membrane"/>
    <property type="evidence" value="ECO:0007669"/>
    <property type="project" value="TreeGrafter"/>
</dbReference>
<dbReference type="Gene3D" id="1.20.1530.20">
    <property type="match status" value="1"/>
</dbReference>
<dbReference type="AlphaFoldDB" id="A0A1X2IB00"/>
<keyword evidence="4" id="KW-1185">Reference proteome</keyword>
<name>A0A1X2IB00_9FUNG</name>
<feature type="transmembrane region" description="Helical" evidence="2">
    <location>
        <begin position="390"/>
        <end position="410"/>
    </location>
</feature>
<sequence length="461" mass="51382">MSATTTTTTTTAETTTQGAMKHIHTLKTGHSSHHHDRSSSQADATSEKHSYIQQDPSAEEPSRWSKVKTKLWQLFVKYWFLLGLAFVIGLAWAIPTVGKSYGSIQAQYTVKWGAVIVIFLLSGLGLDVKVMFKTILRWRLHLYVQVVNFIVLPFLAWGIVRFFISVGAHIDEMVYQGWIIALSTSTTVSSNSVMTRNANGNDSAAVFNAALGNVLGIFISPALMTVFGDDRILFPPGSARGKPDYIKVLFQLGLTVLLPLVVGQIIRFLFPTTIKKWSQKLKFPIINSLALLIMVWSVFCDGVASDAFHKLSGVDIVAIIGVDIFMYLFGCALCLFICRLPWPRRFNEPAWLDRYRLTRKDAAAVMYCGATKTVSMGIPLINVLYSGTSFGVVGVLSLPLLLYHICQLFIGNFQVSLLKKWIQDEEVEDSCTLNQESRCEADTQSLPSFTTRRRTNGERSI</sequence>
<feature type="region of interest" description="Disordered" evidence="1">
    <location>
        <begin position="26"/>
        <end position="57"/>
    </location>
</feature>
<feature type="region of interest" description="Disordered" evidence="1">
    <location>
        <begin position="442"/>
        <end position="461"/>
    </location>
</feature>
<feature type="transmembrane region" description="Helical" evidence="2">
    <location>
        <begin position="363"/>
        <end position="384"/>
    </location>
</feature>
<evidence type="ECO:0000256" key="2">
    <source>
        <dbReference type="SAM" id="Phobius"/>
    </source>
</evidence>
<feature type="transmembrane region" description="Helical" evidence="2">
    <location>
        <begin position="175"/>
        <end position="194"/>
    </location>
</feature>
<dbReference type="EMBL" id="MCGE01000017">
    <property type="protein sequence ID" value="ORZ13119.1"/>
    <property type="molecule type" value="Genomic_DNA"/>
</dbReference>
<protein>
    <submittedName>
        <fullName evidence="3">SBF-like CPA transporter family-domain-containing protein</fullName>
    </submittedName>
</protein>
<dbReference type="Pfam" id="PF13593">
    <property type="entry name" value="SBF_like"/>
    <property type="match status" value="1"/>
</dbReference>
<feature type="transmembrane region" description="Helical" evidence="2">
    <location>
        <begin position="248"/>
        <end position="270"/>
    </location>
</feature>
<dbReference type="PANTHER" id="PTHR18640:SF5">
    <property type="entry name" value="SODIUM_BILE ACID COTRANSPORTER 7"/>
    <property type="match status" value="1"/>
</dbReference>
<feature type="transmembrane region" description="Helical" evidence="2">
    <location>
        <begin position="316"/>
        <end position="342"/>
    </location>
</feature>
<dbReference type="PANTHER" id="PTHR18640">
    <property type="entry name" value="SOLUTE CARRIER FAMILY 10 MEMBER 7"/>
    <property type="match status" value="1"/>
</dbReference>
<evidence type="ECO:0000256" key="1">
    <source>
        <dbReference type="SAM" id="MobiDB-lite"/>
    </source>
</evidence>
<dbReference type="InterPro" id="IPR016833">
    <property type="entry name" value="Put_Na-Bile_cotransptr"/>
</dbReference>
<proteinExistence type="predicted"/>
<feature type="transmembrane region" description="Helical" evidence="2">
    <location>
        <begin position="206"/>
        <end position="228"/>
    </location>
</feature>
<evidence type="ECO:0000313" key="3">
    <source>
        <dbReference type="EMBL" id="ORZ13119.1"/>
    </source>
</evidence>
<gene>
    <name evidence="3" type="ORF">BCR42DRAFT_483432</name>
</gene>
<feature type="transmembrane region" description="Helical" evidence="2">
    <location>
        <begin position="140"/>
        <end position="163"/>
    </location>
</feature>
<feature type="transmembrane region" description="Helical" evidence="2">
    <location>
        <begin position="78"/>
        <end position="98"/>
    </location>
</feature>
<keyword evidence="2" id="KW-0472">Membrane</keyword>